<dbReference type="PROSITE" id="PS50234">
    <property type="entry name" value="VWFA"/>
    <property type="match status" value="1"/>
</dbReference>
<dbReference type="HOGENOM" id="CLU_038386_0_0_1"/>
<dbReference type="OrthoDB" id="2142040at2759"/>
<proteinExistence type="predicted"/>
<feature type="domain" description="VWFA" evidence="2">
    <location>
        <begin position="206"/>
        <end position="357"/>
    </location>
</feature>
<dbReference type="InParanoid" id="S8FP58"/>
<feature type="region of interest" description="Disordered" evidence="1">
    <location>
        <begin position="1"/>
        <end position="24"/>
    </location>
</feature>
<dbReference type="Gene3D" id="3.40.50.410">
    <property type="entry name" value="von Willebrand factor, type A domain"/>
    <property type="match status" value="1"/>
</dbReference>
<sequence>MEFRTNTYSPYYGQPPMPSPTTYGSKTEIIVQTERSNSPFAKMPVSPPIPHDFGAPAPTLVRSGSTIKVPRTYAQWTAESQASTAEFQKQGSTTPFVWLYVEGHNIPPNAVVAGDERGKPLYVARTFFEGTLQIGKAGHHMKLGASIPLKGREVDVSVYEVLVIASIPSRWVCPAAGSVTTVIEKQMGEMSFGSTAIVQRRLKEIKVVVIVDDSMSMEGQNWIDAGEALADVADMARLYDADGIDIYFLNDHRSLLDVRSRAEVRNLFHEVSPEGQTPTGEKLYEVLSKYIPQLKEQGSKPTSIVVITDGVPTDDPEPVIVDAARRLEANGIPARQLGIQFVQIGDDPDATEALKLLDDGLEQKHGIQDIVDTTLYDPRQPSFRTEILVKILHGAIHRALDNSANPVSAALRYGSPLQY</sequence>
<dbReference type="EMBL" id="KE504132">
    <property type="protein sequence ID" value="EPT03066.1"/>
    <property type="molecule type" value="Genomic_DNA"/>
</dbReference>
<dbReference type="InterPro" id="IPR036465">
    <property type="entry name" value="vWFA_dom_sf"/>
</dbReference>
<dbReference type="eggNOG" id="ENOG502SMD0">
    <property type="taxonomic scope" value="Eukaryota"/>
</dbReference>
<protein>
    <recommendedName>
        <fullName evidence="2">VWFA domain-containing protein</fullName>
    </recommendedName>
</protein>
<evidence type="ECO:0000313" key="3">
    <source>
        <dbReference type="EMBL" id="EPT03066.1"/>
    </source>
</evidence>
<organism evidence="3 4">
    <name type="scientific">Fomitopsis schrenkii</name>
    <name type="common">Brown rot fungus</name>
    <dbReference type="NCBI Taxonomy" id="2126942"/>
    <lineage>
        <taxon>Eukaryota</taxon>
        <taxon>Fungi</taxon>
        <taxon>Dikarya</taxon>
        <taxon>Basidiomycota</taxon>
        <taxon>Agaricomycotina</taxon>
        <taxon>Agaricomycetes</taxon>
        <taxon>Polyporales</taxon>
        <taxon>Fomitopsis</taxon>
    </lineage>
</organism>
<gene>
    <name evidence="3" type="ORF">FOMPIDRAFT_1058995</name>
</gene>
<dbReference type="InterPro" id="IPR002035">
    <property type="entry name" value="VWF_A"/>
</dbReference>
<dbReference type="Proteomes" id="UP000015241">
    <property type="component" value="Unassembled WGS sequence"/>
</dbReference>
<accession>S8FP58</accession>
<dbReference type="AlphaFoldDB" id="S8FP58"/>
<dbReference type="InterPro" id="IPR006616">
    <property type="entry name" value="DM9_repeat"/>
</dbReference>
<name>S8FP58_FOMSC</name>
<keyword evidence="4" id="KW-1185">Reference proteome</keyword>
<dbReference type="SMART" id="SM00696">
    <property type="entry name" value="DM9"/>
    <property type="match status" value="1"/>
</dbReference>
<evidence type="ECO:0000259" key="2">
    <source>
        <dbReference type="PROSITE" id="PS50234"/>
    </source>
</evidence>
<reference evidence="3 4" key="1">
    <citation type="journal article" date="2012" name="Science">
        <title>The Paleozoic origin of enzymatic lignin decomposition reconstructed from 31 fungal genomes.</title>
        <authorList>
            <person name="Floudas D."/>
            <person name="Binder M."/>
            <person name="Riley R."/>
            <person name="Barry K."/>
            <person name="Blanchette R.A."/>
            <person name="Henrissat B."/>
            <person name="Martinez A.T."/>
            <person name="Otillar R."/>
            <person name="Spatafora J.W."/>
            <person name="Yadav J.S."/>
            <person name="Aerts A."/>
            <person name="Benoit I."/>
            <person name="Boyd A."/>
            <person name="Carlson A."/>
            <person name="Copeland A."/>
            <person name="Coutinho P.M."/>
            <person name="de Vries R.P."/>
            <person name="Ferreira P."/>
            <person name="Findley K."/>
            <person name="Foster B."/>
            <person name="Gaskell J."/>
            <person name="Glotzer D."/>
            <person name="Gorecki P."/>
            <person name="Heitman J."/>
            <person name="Hesse C."/>
            <person name="Hori C."/>
            <person name="Igarashi K."/>
            <person name="Jurgens J.A."/>
            <person name="Kallen N."/>
            <person name="Kersten P."/>
            <person name="Kohler A."/>
            <person name="Kuees U."/>
            <person name="Kumar T.K.A."/>
            <person name="Kuo A."/>
            <person name="LaButti K."/>
            <person name="Larrondo L.F."/>
            <person name="Lindquist E."/>
            <person name="Ling A."/>
            <person name="Lombard V."/>
            <person name="Lucas S."/>
            <person name="Lundell T."/>
            <person name="Martin R."/>
            <person name="McLaughlin D.J."/>
            <person name="Morgenstern I."/>
            <person name="Morin E."/>
            <person name="Murat C."/>
            <person name="Nagy L.G."/>
            <person name="Nolan M."/>
            <person name="Ohm R.A."/>
            <person name="Patyshakuliyeva A."/>
            <person name="Rokas A."/>
            <person name="Ruiz-Duenas F.J."/>
            <person name="Sabat G."/>
            <person name="Salamov A."/>
            <person name="Samejima M."/>
            <person name="Schmutz J."/>
            <person name="Slot J.C."/>
            <person name="St John F."/>
            <person name="Stenlid J."/>
            <person name="Sun H."/>
            <person name="Sun S."/>
            <person name="Syed K."/>
            <person name="Tsang A."/>
            <person name="Wiebenga A."/>
            <person name="Young D."/>
            <person name="Pisabarro A."/>
            <person name="Eastwood D.C."/>
            <person name="Martin F."/>
            <person name="Cullen D."/>
            <person name="Grigoriev I.V."/>
            <person name="Hibbett D.S."/>
        </authorList>
    </citation>
    <scope>NUCLEOTIDE SEQUENCE</scope>
    <source>
        <strain evidence="4">FP-58527</strain>
    </source>
</reference>
<evidence type="ECO:0000313" key="4">
    <source>
        <dbReference type="Proteomes" id="UP000015241"/>
    </source>
</evidence>
<evidence type="ECO:0000256" key="1">
    <source>
        <dbReference type="SAM" id="MobiDB-lite"/>
    </source>
</evidence>
<dbReference type="Pfam" id="PF00092">
    <property type="entry name" value="VWA"/>
    <property type="match status" value="1"/>
</dbReference>
<dbReference type="PANTHER" id="PTHR34706:SF1">
    <property type="entry name" value="VWFA DOMAIN-CONTAINING PROTEIN"/>
    <property type="match status" value="1"/>
</dbReference>
<dbReference type="STRING" id="743788.S8FP58"/>
<dbReference type="SUPFAM" id="SSF53300">
    <property type="entry name" value="vWA-like"/>
    <property type="match status" value="1"/>
</dbReference>
<dbReference type="PANTHER" id="PTHR34706">
    <property type="entry name" value="SLR1338 PROTEIN"/>
    <property type="match status" value="1"/>
</dbReference>
<dbReference type="SMART" id="SM00327">
    <property type="entry name" value="VWA"/>
    <property type="match status" value="1"/>
</dbReference>
<dbReference type="Pfam" id="PF11901">
    <property type="entry name" value="DM9"/>
    <property type="match status" value="1"/>
</dbReference>